<dbReference type="Pfam" id="PF01575">
    <property type="entry name" value="MaoC_dehydratas"/>
    <property type="match status" value="1"/>
</dbReference>
<evidence type="ECO:0000313" key="2">
    <source>
        <dbReference type="EMBL" id="SVA62133.1"/>
    </source>
</evidence>
<dbReference type="EMBL" id="UINC01014593">
    <property type="protein sequence ID" value="SVA62133.1"/>
    <property type="molecule type" value="Genomic_DNA"/>
</dbReference>
<dbReference type="InterPro" id="IPR039375">
    <property type="entry name" value="NodN-like"/>
</dbReference>
<organism evidence="2">
    <name type="scientific">marine metagenome</name>
    <dbReference type="NCBI Taxonomy" id="408172"/>
    <lineage>
        <taxon>unclassified sequences</taxon>
        <taxon>metagenomes</taxon>
        <taxon>ecological metagenomes</taxon>
    </lineage>
</organism>
<dbReference type="SUPFAM" id="SSF54637">
    <property type="entry name" value="Thioesterase/thiol ester dehydrase-isomerase"/>
    <property type="match status" value="1"/>
</dbReference>
<name>A0A381XD11_9ZZZZ</name>
<accession>A0A381XD11</accession>
<dbReference type="InterPro" id="IPR002539">
    <property type="entry name" value="MaoC-like_dom"/>
</dbReference>
<gene>
    <name evidence="2" type="ORF">METZ01_LOCUS114987</name>
</gene>
<evidence type="ECO:0000259" key="1">
    <source>
        <dbReference type="Pfam" id="PF01575"/>
    </source>
</evidence>
<dbReference type="CDD" id="cd03450">
    <property type="entry name" value="NodN"/>
    <property type="match status" value="1"/>
</dbReference>
<dbReference type="PANTHER" id="PTHR42993">
    <property type="entry name" value="MAOC-LIKE DEHYDRATASE DOMAIN-CONTAINING PROTEIN"/>
    <property type="match status" value="1"/>
</dbReference>
<dbReference type="InterPro" id="IPR029069">
    <property type="entry name" value="HotDog_dom_sf"/>
</dbReference>
<proteinExistence type="predicted"/>
<reference evidence="2" key="1">
    <citation type="submission" date="2018-05" db="EMBL/GenBank/DDBJ databases">
        <authorList>
            <person name="Lanie J.A."/>
            <person name="Ng W.-L."/>
            <person name="Kazmierczak K.M."/>
            <person name="Andrzejewski T.M."/>
            <person name="Davidsen T.M."/>
            <person name="Wayne K.J."/>
            <person name="Tettelin H."/>
            <person name="Glass J.I."/>
            <person name="Rusch D."/>
            <person name="Podicherti R."/>
            <person name="Tsui H.-C.T."/>
            <person name="Winkler M.E."/>
        </authorList>
    </citation>
    <scope>NUCLEOTIDE SEQUENCE</scope>
</reference>
<protein>
    <recommendedName>
        <fullName evidence="1">MaoC-like domain-containing protein</fullName>
    </recommendedName>
</protein>
<dbReference type="AlphaFoldDB" id="A0A381XD11"/>
<feature type="domain" description="MaoC-like" evidence="1">
    <location>
        <begin position="10"/>
        <end position="124"/>
    </location>
</feature>
<dbReference type="PANTHER" id="PTHR42993:SF1">
    <property type="entry name" value="MAOC-LIKE DEHYDRATASE DOMAIN-CONTAINING PROTEIN"/>
    <property type="match status" value="1"/>
</dbReference>
<dbReference type="Gene3D" id="3.10.129.10">
    <property type="entry name" value="Hotdog Thioesterase"/>
    <property type="match status" value="1"/>
</dbReference>
<sequence>MLSVDINDVENYVGKDMGHSEWMTIDQKRINLFADATDDHQWIHVDEERAKNELPTKSTIAHGFLSLSLSVPLSAQVWNVTGAQMLINYGLNKVRFINMVPVGSKVRMSVKVKEVKELDNGGTQVISEETLEIEGQEKPAYVAELIMVAYK</sequence>